<proteinExistence type="predicted"/>
<dbReference type="RefSeq" id="WP_270884940.1">
    <property type="nucleotide sequence ID" value="NZ_JAQFVF010000080.1"/>
</dbReference>
<comment type="caution">
    <text evidence="1">The sequence shown here is derived from an EMBL/GenBank/DDBJ whole genome shotgun (WGS) entry which is preliminary data.</text>
</comment>
<dbReference type="EMBL" id="JBHSMJ010000022">
    <property type="protein sequence ID" value="MFC5449953.1"/>
    <property type="molecule type" value="Genomic_DNA"/>
</dbReference>
<dbReference type="Proteomes" id="UP001596044">
    <property type="component" value="Unassembled WGS sequence"/>
</dbReference>
<name>A0ABW0K9C1_9BACL</name>
<sequence length="96" mass="11199">MYKSVVREGKFWVIVVDGLFDSLLMELPTKELADQVAFELQTAWDQGESLGARQMREKLDSERVSKDISEVFLKVKSMNQVEKEIYQEKMLRLQSP</sequence>
<reference evidence="2" key="1">
    <citation type="journal article" date="2019" name="Int. J. Syst. Evol. Microbiol.">
        <title>The Global Catalogue of Microorganisms (GCM) 10K type strain sequencing project: providing services to taxonomists for standard genome sequencing and annotation.</title>
        <authorList>
            <consortium name="The Broad Institute Genomics Platform"/>
            <consortium name="The Broad Institute Genome Sequencing Center for Infectious Disease"/>
            <person name="Wu L."/>
            <person name="Ma J."/>
        </authorList>
    </citation>
    <scope>NUCLEOTIDE SEQUENCE [LARGE SCALE GENOMIC DNA]</scope>
    <source>
        <strain evidence="2">KACC 11904</strain>
    </source>
</reference>
<gene>
    <name evidence="1" type="ORF">ACFPOG_17010</name>
</gene>
<evidence type="ECO:0000313" key="1">
    <source>
        <dbReference type="EMBL" id="MFC5449953.1"/>
    </source>
</evidence>
<keyword evidence="2" id="KW-1185">Reference proteome</keyword>
<evidence type="ECO:0000313" key="2">
    <source>
        <dbReference type="Proteomes" id="UP001596044"/>
    </source>
</evidence>
<accession>A0ABW0K9C1</accession>
<evidence type="ECO:0008006" key="3">
    <source>
        <dbReference type="Google" id="ProtNLM"/>
    </source>
</evidence>
<organism evidence="1 2">
    <name type="scientific">Paenibacillus aestuarii</name>
    <dbReference type="NCBI Taxonomy" id="516965"/>
    <lineage>
        <taxon>Bacteria</taxon>
        <taxon>Bacillati</taxon>
        <taxon>Bacillota</taxon>
        <taxon>Bacilli</taxon>
        <taxon>Bacillales</taxon>
        <taxon>Paenibacillaceae</taxon>
        <taxon>Paenibacillus</taxon>
    </lineage>
</organism>
<protein>
    <recommendedName>
        <fullName evidence="3">PPM-type phosphatase domain-containing protein</fullName>
    </recommendedName>
</protein>